<dbReference type="AlphaFoldDB" id="A0A4R3KV64"/>
<organism evidence="2 3">
    <name type="scientific">Anseongella ginsenosidimutans</name>
    <dbReference type="NCBI Taxonomy" id="496056"/>
    <lineage>
        <taxon>Bacteria</taxon>
        <taxon>Pseudomonadati</taxon>
        <taxon>Bacteroidota</taxon>
        <taxon>Sphingobacteriia</taxon>
        <taxon>Sphingobacteriales</taxon>
        <taxon>Sphingobacteriaceae</taxon>
        <taxon>Anseongella</taxon>
    </lineage>
</organism>
<keyword evidence="2" id="KW-0808">Transferase</keyword>
<evidence type="ECO:0000313" key="3">
    <source>
        <dbReference type="Proteomes" id="UP000295807"/>
    </source>
</evidence>
<dbReference type="EMBL" id="SMAD01000004">
    <property type="protein sequence ID" value="TCS87747.1"/>
    <property type="molecule type" value="Genomic_DNA"/>
</dbReference>
<dbReference type="InterPro" id="IPR000600">
    <property type="entry name" value="ROK"/>
</dbReference>
<sequence length="298" mass="31444">MILAIDIGGTSSKFGLVSPGKPEITEYRKLDTPKAVESRGLAGLLEAEIGSYLQRFPDIDGIGMGLPGLLSKDRREILELPNIPQAGRLPILDRLEEKFPGIPLKIENDAKCATLGEFRFGKQENLNNFLLVTLGTGIGSGVIIDGRLFKGACGNGLELGHILVGGERTLEEQIGLPGFLAYAGEQVQAQGGKTVLQQDNLSGKAIFDAATQQDTLALSLFAHLGKLLGEGLVAAVRLLDVTNLLIGGGVSGAFGFIHPSLKESMESHLPPYYTSSLKIRQASLGNDAGLLGAAGLFV</sequence>
<dbReference type="Proteomes" id="UP000295807">
    <property type="component" value="Unassembled WGS sequence"/>
</dbReference>
<comment type="similarity">
    <text evidence="1">Belongs to the ROK (NagC/XylR) family.</text>
</comment>
<proteinExistence type="inferred from homology"/>
<dbReference type="Gene3D" id="3.30.420.40">
    <property type="match status" value="2"/>
</dbReference>
<dbReference type="OrthoDB" id="9810372at2"/>
<protein>
    <submittedName>
        <fullName evidence="2">Glucokinase</fullName>
    </submittedName>
</protein>
<dbReference type="PANTHER" id="PTHR18964:SF149">
    <property type="entry name" value="BIFUNCTIONAL UDP-N-ACETYLGLUCOSAMINE 2-EPIMERASE_N-ACETYLMANNOSAMINE KINASE"/>
    <property type="match status" value="1"/>
</dbReference>
<dbReference type="GO" id="GO:0016301">
    <property type="term" value="F:kinase activity"/>
    <property type="evidence" value="ECO:0007669"/>
    <property type="project" value="UniProtKB-KW"/>
</dbReference>
<keyword evidence="3" id="KW-1185">Reference proteome</keyword>
<dbReference type="RefSeq" id="WP_132128836.1">
    <property type="nucleotide sequence ID" value="NZ_CP042432.1"/>
</dbReference>
<dbReference type="PANTHER" id="PTHR18964">
    <property type="entry name" value="ROK (REPRESSOR, ORF, KINASE) FAMILY"/>
    <property type="match status" value="1"/>
</dbReference>
<gene>
    <name evidence="2" type="ORF">EDD80_10494</name>
</gene>
<comment type="caution">
    <text evidence="2">The sequence shown here is derived from an EMBL/GenBank/DDBJ whole genome shotgun (WGS) entry which is preliminary data.</text>
</comment>
<keyword evidence="2" id="KW-0418">Kinase</keyword>
<dbReference type="Pfam" id="PF00480">
    <property type="entry name" value="ROK"/>
    <property type="match status" value="1"/>
</dbReference>
<accession>A0A4R3KV64</accession>
<reference evidence="2 3" key="1">
    <citation type="submission" date="2019-03" db="EMBL/GenBank/DDBJ databases">
        <title>Genomic Encyclopedia of Type Strains, Phase IV (KMG-IV): sequencing the most valuable type-strain genomes for metagenomic binning, comparative biology and taxonomic classification.</title>
        <authorList>
            <person name="Goeker M."/>
        </authorList>
    </citation>
    <scope>NUCLEOTIDE SEQUENCE [LARGE SCALE GENOMIC DNA]</scope>
    <source>
        <strain evidence="2 3">DSM 21100</strain>
    </source>
</reference>
<evidence type="ECO:0000313" key="2">
    <source>
        <dbReference type="EMBL" id="TCS87747.1"/>
    </source>
</evidence>
<name>A0A4R3KV64_9SPHI</name>
<dbReference type="InterPro" id="IPR043129">
    <property type="entry name" value="ATPase_NBD"/>
</dbReference>
<evidence type="ECO:0000256" key="1">
    <source>
        <dbReference type="ARBA" id="ARBA00006479"/>
    </source>
</evidence>
<dbReference type="SUPFAM" id="SSF53067">
    <property type="entry name" value="Actin-like ATPase domain"/>
    <property type="match status" value="1"/>
</dbReference>